<sequence>MDTEILKILKEATANSFKINIDFFQTTLPLLPQLYEGITVTTPAAAELFNKIPQFRLDSGLSKVKRKASQQQVVASTVVLTNKGKAKIPNAHADLPDLGMDVDYSHQSTLSTADTLPPPSDTTSTFWKPVLTKNQKKKLKKQENSTLDRHQPILSQPQQKLSAFPKHSDQSDDKIASLNIKKRKNESSTGDNNLIITGYQPKKNDKNLTLDLVIYDILVKWTNYQLLSKFNK</sequence>
<reference evidence="2 3" key="1">
    <citation type="submission" date="2017-11" db="EMBL/GenBank/DDBJ databases">
        <title>The genome of Rhizophagus clarus HR1 reveals common genetic basis of auxotrophy among arbuscular mycorrhizal fungi.</title>
        <authorList>
            <person name="Kobayashi Y."/>
        </authorList>
    </citation>
    <scope>NUCLEOTIDE SEQUENCE [LARGE SCALE GENOMIC DNA]</scope>
    <source>
        <strain evidence="2 3">HR1</strain>
    </source>
</reference>
<gene>
    <name evidence="2" type="ORF">RclHR1_20720001</name>
</gene>
<keyword evidence="3" id="KW-1185">Reference proteome</keyword>
<evidence type="ECO:0000313" key="2">
    <source>
        <dbReference type="EMBL" id="GBB92882.1"/>
    </source>
</evidence>
<evidence type="ECO:0000256" key="1">
    <source>
        <dbReference type="SAM" id="MobiDB-lite"/>
    </source>
</evidence>
<dbReference type="Proteomes" id="UP000247702">
    <property type="component" value="Unassembled WGS sequence"/>
</dbReference>
<accession>A0A2Z6QWF3</accession>
<dbReference type="EMBL" id="BEXD01001194">
    <property type="protein sequence ID" value="GBB92882.1"/>
    <property type="molecule type" value="Genomic_DNA"/>
</dbReference>
<feature type="compositionally biased region" description="Basic and acidic residues" evidence="1">
    <location>
        <begin position="141"/>
        <end position="151"/>
    </location>
</feature>
<comment type="caution">
    <text evidence="2">The sequence shown here is derived from an EMBL/GenBank/DDBJ whole genome shotgun (WGS) entry which is preliminary data.</text>
</comment>
<protein>
    <submittedName>
        <fullName evidence="2">Uncharacterized protein</fullName>
    </submittedName>
</protein>
<proteinExistence type="predicted"/>
<feature type="region of interest" description="Disordered" evidence="1">
    <location>
        <begin position="134"/>
        <end position="172"/>
    </location>
</feature>
<dbReference type="AlphaFoldDB" id="A0A2Z6QWF3"/>
<name>A0A2Z6QWF3_9GLOM</name>
<evidence type="ECO:0000313" key="3">
    <source>
        <dbReference type="Proteomes" id="UP000247702"/>
    </source>
</evidence>
<organism evidence="2 3">
    <name type="scientific">Rhizophagus clarus</name>
    <dbReference type="NCBI Taxonomy" id="94130"/>
    <lineage>
        <taxon>Eukaryota</taxon>
        <taxon>Fungi</taxon>
        <taxon>Fungi incertae sedis</taxon>
        <taxon>Mucoromycota</taxon>
        <taxon>Glomeromycotina</taxon>
        <taxon>Glomeromycetes</taxon>
        <taxon>Glomerales</taxon>
        <taxon>Glomeraceae</taxon>
        <taxon>Rhizophagus</taxon>
    </lineage>
</organism>